<keyword evidence="6 7" id="KW-0472">Membrane</keyword>
<evidence type="ECO:0000313" key="9">
    <source>
        <dbReference type="EMBL" id="MFC3141590.1"/>
    </source>
</evidence>
<keyword evidence="2 7" id="KW-0813">Transport</keyword>
<evidence type="ECO:0000256" key="7">
    <source>
        <dbReference type="RuleBase" id="RU369079"/>
    </source>
</evidence>
<dbReference type="Proteomes" id="UP001595632">
    <property type="component" value="Unassembled WGS sequence"/>
</dbReference>
<feature type="transmembrane region" description="Helical" evidence="7">
    <location>
        <begin position="12"/>
        <end position="39"/>
    </location>
</feature>
<keyword evidence="3" id="KW-1003">Cell membrane</keyword>
<evidence type="ECO:0000256" key="4">
    <source>
        <dbReference type="ARBA" id="ARBA00022692"/>
    </source>
</evidence>
<evidence type="ECO:0000256" key="6">
    <source>
        <dbReference type="ARBA" id="ARBA00023136"/>
    </source>
</evidence>
<comment type="caution">
    <text evidence="9">The sequence shown here is derived from an EMBL/GenBank/DDBJ whole genome shotgun (WGS) entry which is preliminary data.</text>
</comment>
<keyword evidence="5 7" id="KW-1133">Transmembrane helix</keyword>
<evidence type="ECO:0000256" key="3">
    <source>
        <dbReference type="ARBA" id="ARBA00022475"/>
    </source>
</evidence>
<sequence length="162" mass="17238">MTGIETLLGRVVRGAAAFGVLSLLALMGLTVVTVVFRAIGIAFPGTYVLAELLLIPTVTLALAFAAWDGAHTKVDLLVQTFRPRISGLSQGLMLLAGTVFWGFVAYAAIEEALRRGRQGEVTPLLDIPVAPFRWLMVAAICLMIAVCVLRGAQFIAGRKVGK</sequence>
<evidence type="ECO:0000256" key="1">
    <source>
        <dbReference type="ARBA" id="ARBA00004651"/>
    </source>
</evidence>
<dbReference type="EMBL" id="JBHRTB010000010">
    <property type="protein sequence ID" value="MFC3141590.1"/>
    <property type="molecule type" value="Genomic_DNA"/>
</dbReference>
<organism evidence="9 10">
    <name type="scientific">Psychromarinibacter halotolerans</name>
    <dbReference type="NCBI Taxonomy" id="1775175"/>
    <lineage>
        <taxon>Bacteria</taxon>
        <taxon>Pseudomonadati</taxon>
        <taxon>Pseudomonadota</taxon>
        <taxon>Alphaproteobacteria</taxon>
        <taxon>Rhodobacterales</taxon>
        <taxon>Paracoccaceae</taxon>
        <taxon>Psychromarinibacter</taxon>
    </lineage>
</organism>
<evidence type="ECO:0000256" key="5">
    <source>
        <dbReference type="ARBA" id="ARBA00022989"/>
    </source>
</evidence>
<keyword evidence="7" id="KW-0997">Cell inner membrane</keyword>
<feature type="transmembrane region" description="Helical" evidence="7">
    <location>
        <begin position="129"/>
        <end position="149"/>
    </location>
</feature>
<keyword evidence="4 7" id="KW-0812">Transmembrane</keyword>
<accession>A0ABV7GNL5</accession>
<comment type="subunit">
    <text evidence="7">The complex comprises the extracytoplasmic solute receptor protein and the two transmembrane proteins.</text>
</comment>
<dbReference type="InterPro" id="IPR055348">
    <property type="entry name" value="DctQ"/>
</dbReference>
<evidence type="ECO:0000313" key="10">
    <source>
        <dbReference type="Proteomes" id="UP001595632"/>
    </source>
</evidence>
<feature type="domain" description="Tripartite ATP-independent periplasmic transporters DctQ component" evidence="8">
    <location>
        <begin position="26"/>
        <end position="150"/>
    </location>
</feature>
<protein>
    <recommendedName>
        <fullName evidence="7">TRAP transporter small permease protein</fullName>
    </recommendedName>
</protein>
<gene>
    <name evidence="9" type="ORF">ACFOGP_02670</name>
</gene>
<evidence type="ECO:0000259" key="8">
    <source>
        <dbReference type="Pfam" id="PF04290"/>
    </source>
</evidence>
<keyword evidence="10" id="KW-1185">Reference proteome</keyword>
<feature type="transmembrane region" description="Helical" evidence="7">
    <location>
        <begin position="88"/>
        <end position="109"/>
    </location>
</feature>
<comment type="subcellular location">
    <subcellularLocation>
        <location evidence="7">Cell inner membrane</location>
        <topology evidence="7">Multi-pass membrane protein</topology>
    </subcellularLocation>
    <subcellularLocation>
        <location evidence="1">Cell membrane</location>
        <topology evidence="1">Multi-pass membrane protein</topology>
    </subcellularLocation>
</comment>
<comment type="similarity">
    <text evidence="7">Belongs to the TRAP transporter small permease family.</text>
</comment>
<proteinExistence type="inferred from homology"/>
<evidence type="ECO:0000256" key="2">
    <source>
        <dbReference type="ARBA" id="ARBA00022448"/>
    </source>
</evidence>
<dbReference type="Pfam" id="PF04290">
    <property type="entry name" value="DctQ"/>
    <property type="match status" value="1"/>
</dbReference>
<name>A0ABV7GNL5_9RHOB</name>
<reference evidence="10" key="1">
    <citation type="journal article" date="2019" name="Int. J. Syst. Evol. Microbiol.">
        <title>The Global Catalogue of Microorganisms (GCM) 10K type strain sequencing project: providing services to taxonomists for standard genome sequencing and annotation.</title>
        <authorList>
            <consortium name="The Broad Institute Genomics Platform"/>
            <consortium name="The Broad Institute Genome Sequencing Center for Infectious Disease"/>
            <person name="Wu L."/>
            <person name="Ma J."/>
        </authorList>
    </citation>
    <scope>NUCLEOTIDE SEQUENCE [LARGE SCALE GENOMIC DNA]</scope>
    <source>
        <strain evidence="10">KCTC 52366</strain>
    </source>
</reference>
<feature type="transmembrane region" description="Helical" evidence="7">
    <location>
        <begin position="45"/>
        <end position="67"/>
    </location>
</feature>
<dbReference type="RefSeq" id="WP_275632152.1">
    <property type="nucleotide sequence ID" value="NZ_JARGYD010000002.1"/>
</dbReference>
<comment type="function">
    <text evidence="7">Part of the tripartite ATP-independent periplasmic (TRAP) transport system.</text>
</comment>